<dbReference type="CDD" id="cd00093">
    <property type="entry name" value="HTH_XRE"/>
    <property type="match status" value="1"/>
</dbReference>
<dbReference type="EMBL" id="DVJQ01000019">
    <property type="protein sequence ID" value="HIS73811.1"/>
    <property type="molecule type" value="Genomic_DNA"/>
</dbReference>
<feature type="domain" description="HTH cro/C1-type" evidence="1">
    <location>
        <begin position="16"/>
        <end position="70"/>
    </location>
</feature>
<evidence type="ECO:0000313" key="2">
    <source>
        <dbReference type="EMBL" id="HIS73811.1"/>
    </source>
</evidence>
<reference evidence="2" key="2">
    <citation type="journal article" date="2021" name="PeerJ">
        <title>Extensive microbial diversity within the chicken gut microbiome revealed by metagenomics and culture.</title>
        <authorList>
            <person name="Gilroy R."/>
            <person name="Ravi A."/>
            <person name="Getino M."/>
            <person name="Pursley I."/>
            <person name="Horton D.L."/>
            <person name="Alikhan N.F."/>
            <person name="Baker D."/>
            <person name="Gharbi K."/>
            <person name="Hall N."/>
            <person name="Watson M."/>
            <person name="Adriaenssens E.M."/>
            <person name="Foster-Nyarko E."/>
            <person name="Jarju S."/>
            <person name="Secka A."/>
            <person name="Antonio M."/>
            <person name="Oren A."/>
            <person name="Chaudhuri R.R."/>
            <person name="La Ragione R."/>
            <person name="Hildebrand F."/>
            <person name="Pallen M.J."/>
        </authorList>
    </citation>
    <scope>NUCLEOTIDE SEQUENCE</scope>
    <source>
        <strain evidence="2">CHK152-2871</strain>
    </source>
</reference>
<dbReference type="InterPro" id="IPR001387">
    <property type="entry name" value="Cro/C1-type_HTH"/>
</dbReference>
<dbReference type="SUPFAM" id="SSF47413">
    <property type="entry name" value="lambda repressor-like DNA-binding domains"/>
    <property type="match status" value="1"/>
</dbReference>
<dbReference type="SMART" id="SM00530">
    <property type="entry name" value="HTH_XRE"/>
    <property type="match status" value="1"/>
</dbReference>
<protein>
    <submittedName>
        <fullName evidence="2">Helix-turn-helix transcriptional regulator</fullName>
    </submittedName>
</protein>
<accession>A0A9D1FH78</accession>
<dbReference type="Gene3D" id="1.10.260.40">
    <property type="entry name" value="lambda repressor-like DNA-binding domains"/>
    <property type="match status" value="1"/>
</dbReference>
<sequence length="72" mass="8499">MSSIQEQTYITIGKNVKKYRLLKNISQEKLSEILNANSKFIGHVERFERCISLKKLIELAEYFDIPVKSFFE</sequence>
<comment type="caution">
    <text evidence="2">The sequence shown here is derived from an EMBL/GenBank/DDBJ whole genome shotgun (WGS) entry which is preliminary data.</text>
</comment>
<evidence type="ECO:0000259" key="1">
    <source>
        <dbReference type="PROSITE" id="PS50943"/>
    </source>
</evidence>
<dbReference type="InterPro" id="IPR010982">
    <property type="entry name" value="Lambda_DNA-bd_dom_sf"/>
</dbReference>
<dbReference type="GO" id="GO:0003677">
    <property type="term" value="F:DNA binding"/>
    <property type="evidence" value="ECO:0007669"/>
    <property type="project" value="InterPro"/>
</dbReference>
<organism evidence="2 3">
    <name type="scientific">Candidatus Galligastranaerophilus intestinavium</name>
    <dbReference type="NCBI Taxonomy" id="2840836"/>
    <lineage>
        <taxon>Bacteria</taxon>
        <taxon>Candidatus Galligastranaerophilus</taxon>
    </lineage>
</organism>
<dbReference type="Proteomes" id="UP000886865">
    <property type="component" value="Unassembled WGS sequence"/>
</dbReference>
<proteinExistence type="predicted"/>
<name>A0A9D1FH78_9BACT</name>
<dbReference type="AlphaFoldDB" id="A0A9D1FH78"/>
<dbReference type="Pfam" id="PF01381">
    <property type="entry name" value="HTH_3"/>
    <property type="match status" value="1"/>
</dbReference>
<dbReference type="PROSITE" id="PS50943">
    <property type="entry name" value="HTH_CROC1"/>
    <property type="match status" value="1"/>
</dbReference>
<evidence type="ECO:0000313" key="3">
    <source>
        <dbReference type="Proteomes" id="UP000886865"/>
    </source>
</evidence>
<reference evidence="2" key="1">
    <citation type="submission" date="2020-10" db="EMBL/GenBank/DDBJ databases">
        <authorList>
            <person name="Gilroy R."/>
        </authorList>
    </citation>
    <scope>NUCLEOTIDE SEQUENCE</scope>
    <source>
        <strain evidence="2">CHK152-2871</strain>
    </source>
</reference>
<gene>
    <name evidence="2" type="ORF">IAA86_02180</name>
</gene>